<feature type="compositionally biased region" description="Pro residues" evidence="1">
    <location>
        <begin position="39"/>
        <end position="57"/>
    </location>
</feature>
<dbReference type="AlphaFoldDB" id="A0A453HBK6"/>
<feature type="region of interest" description="Disordered" evidence="1">
    <location>
        <begin position="35"/>
        <end position="102"/>
    </location>
</feature>
<keyword evidence="3" id="KW-1185">Reference proteome</keyword>
<organism evidence="2 3">
    <name type="scientific">Aegilops tauschii subsp. strangulata</name>
    <name type="common">Goatgrass</name>
    <dbReference type="NCBI Taxonomy" id="200361"/>
    <lineage>
        <taxon>Eukaryota</taxon>
        <taxon>Viridiplantae</taxon>
        <taxon>Streptophyta</taxon>
        <taxon>Embryophyta</taxon>
        <taxon>Tracheophyta</taxon>
        <taxon>Spermatophyta</taxon>
        <taxon>Magnoliopsida</taxon>
        <taxon>Liliopsida</taxon>
        <taxon>Poales</taxon>
        <taxon>Poaceae</taxon>
        <taxon>BOP clade</taxon>
        <taxon>Pooideae</taxon>
        <taxon>Triticodae</taxon>
        <taxon>Triticeae</taxon>
        <taxon>Triticinae</taxon>
        <taxon>Aegilops</taxon>
    </lineage>
</organism>
<dbReference type="EnsemblPlants" id="AET4Gv20140500.1">
    <property type="protein sequence ID" value="AET4Gv20140500.1"/>
    <property type="gene ID" value="AET4Gv20140500"/>
</dbReference>
<name>A0A453HBK6_AEGTS</name>
<reference evidence="3" key="2">
    <citation type="journal article" date="2017" name="Nat. Plants">
        <title>The Aegilops tauschii genome reveals multiple impacts of transposons.</title>
        <authorList>
            <person name="Zhao G."/>
            <person name="Zou C."/>
            <person name="Li K."/>
            <person name="Wang K."/>
            <person name="Li T."/>
            <person name="Gao L."/>
            <person name="Zhang X."/>
            <person name="Wang H."/>
            <person name="Yang Z."/>
            <person name="Liu X."/>
            <person name="Jiang W."/>
            <person name="Mao L."/>
            <person name="Kong X."/>
            <person name="Jiao Y."/>
            <person name="Jia J."/>
        </authorList>
    </citation>
    <scope>NUCLEOTIDE SEQUENCE [LARGE SCALE GENOMIC DNA]</scope>
    <source>
        <strain evidence="3">cv. AL8/78</strain>
    </source>
</reference>
<reference evidence="2" key="3">
    <citation type="journal article" date="2017" name="Nature">
        <title>Genome sequence of the progenitor of the wheat D genome Aegilops tauschii.</title>
        <authorList>
            <person name="Luo M.C."/>
            <person name="Gu Y.Q."/>
            <person name="Puiu D."/>
            <person name="Wang H."/>
            <person name="Twardziok S.O."/>
            <person name="Deal K.R."/>
            <person name="Huo N."/>
            <person name="Zhu T."/>
            <person name="Wang L."/>
            <person name="Wang Y."/>
            <person name="McGuire P.E."/>
            <person name="Liu S."/>
            <person name="Long H."/>
            <person name="Ramasamy R.K."/>
            <person name="Rodriguez J.C."/>
            <person name="Van S.L."/>
            <person name="Yuan L."/>
            <person name="Wang Z."/>
            <person name="Xia Z."/>
            <person name="Xiao L."/>
            <person name="Anderson O.D."/>
            <person name="Ouyang S."/>
            <person name="Liang Y."/>
            <person name="Zimin A.V."/>
            <person name="Pertea G."/>
            <person name="Qi P."/>
            <person name="Bennetzen J.L."/>
            <person name="Dai X."/>
            <person name="Dawson M.W."/>
            <person name="Muller H.G."/>
            <person name="Kugler K."/>
            <person name="Rivarola-Duarte L."/>
            <person name="Spannagl M."/>
            <person name="Mayer K.F.X."/>
            <person name="Lu F.H."/>
            <person name="Bevan M.W."/>
            <person name="Leroy P."/>
            <person name="Li P."/>
            <person name="You F.M."/>
            <person name="Sun Q."/>
            <person name="Liu Z."/>
            <person name="Lyons E."/>
            <person name="Wicker T."/>
            <person name="Salzberg S.L."/>
            <person name="Devos K.M."/>
            <person name="Dvorak J."/>
        </authorList>
    </citation>
    <scope>NUCLEOTIDE SEQUENCE [LARGE SCALE GENOMIC DNA]</scope>
    <source>
        <strain evidence="2">cv. AL8/78</strain>
    </source>
</reference>
<proteinExistence type="predicted"/>
<evidence type="ECO:0000313" key="2">
    <source>
        <dbReference type="EnsemblPlants" id="AET4Gv20140500.1"/>
    </source>
</evidence>
<reference evidence="3" key="1">
    <citation type="journal article" date="2014" name="Science">
        <title>Ancient hybridizations among the ancestral genomes of bread wheat.</title>
        <authorList>
            <consortium name="International Wheat Genome Sequencing Consortium,"/>
            <person name="Marcussen T."/>
            <person name="Sandve S.R."/>
            <person name="Heier L."/>
            <person name="Spannagl M."/>
            <person name="Pfeifer M."/>
            <person name="Jakobsen K.S."/>
            <person name="Wulff B.B."/>
            <person name="Steuernagel B."/>
            <person name="Mayer K.F."/>
            <person name="Olsen O.A."/>
        </authorList>
    </citation>
    <scope>NUCLEOTIDE SEQUENCE [LARGE SCALE GENOMIC DNA]</scope>
    <source>
        <strain evidence="3">cv. AL8/78</strain>
    </source>
</reference>
<feature type="compositionally biased region" description="Low complexity" evidence="1">
    <location>
        <begin position="64"/>
        <end position="102"/>
    </location>
</feature>
<evidence type="ECO:0000256" key="1">
    <source>
        <dbReference type="SAM" id="MobiDB-lite"/>
    </source>
</evidence>
<sequence length="154" mass="16493">YKAPPFGRPAPPLFVRAAPLASFLRPRSVLAALWSPCRRPTPNPPARSRPAPSPPAGPRRSPRTRAGARASPRGARPSGGRPASCASCARSSSTRAAPPLASGEATRPLFVPLLVSRPVRQFVLDSCLSSSRLAQFVLARPMLLNLARFTRRLE</sequence>
<reference evidence="2" key="5">
    <citation type="journal article" date="2021" name="G3 (Bethesda)">
        <title>Aegilops tauschii genome assembly Aet v5.0 features greater sequence contiguity and improved annotation.</title>
        <authorList>
            <person name="Wang L."/>
            <person name="Zhu T."/>
            <person name="Rodriguez J.C."/>
            <person name="Deal K.R."/>
            <person name="Dubcovsky J."/>
            <person name="McGuire P.E."/>
            <person name="Lux T."/>
            <person name="Spannagl M."/>
            <person name="Mayer K.F.X."/>
            <person name="Baldrich P."/>
            <person name="Meyers B.C."/>
            <person name="Huo N."/>
            <person name="Gu Y.Q."/>
            <person name="Zhou H."/>
            <person name="Devos K.M."/>
            <person name="Bennetzen J.L."/>
            <person name="Unver T."/>
            <person name="Budak H."/>
            <person name="Gulick P.J."/>
            <person name="Galiba G."/>
            <person name="Kalapos B."/>
            <person name="Nelson D.R."/>
            <person name="Li P."/>
            <person name="You F.M."/>
            <person name="Luo M.C."/>
            <person name="Dvorak J."/>
        </authorList>
    </citation>
    <scope>NUCLEOTIDE SEQUENCE [LARGE SCALE GENOMIC DNA]</scope>
    <source>
        <strain evidence="2">cv. AL8/78</strain>
    </source>
</reference>
<dbReference type="Gramene" id="AET4Gv20140500.1">
    <property type="protein sequence ID" value="AET4Gv20140500.1"/>
    <property type="gene ID" value="AET4Gv20140500"/>
</dbReference>
<evidence type="ECO:0000313" key="3">
    <source>
        <dbReference type="Proteomes" id="UP000015105"/>
    </source>
</evidence>
<protein>
    <submittedName>
        <fullName evidence="2">Uncharacterized protein</fullName>
    </submittedName>
</protein>
<dbReference type="Proteomes" id="UP000015105">
    <property type="component" value="Chromosome 4D"/>
</dbReference>
<reference evidence="2" key="4">
    <citation type="submission" date="2019-03" db="UniProtKB">
        <authorList>
            <consortium name="EnsemblPlants"/>
        </authorList>
    </citation>
    <scope>IDENTIFICATION</scope>
</reference>
<accession>A0A453HBK6</accession>